<dbReference type="Proteomes" id="UP001157502">
    <property type="component" value="Chromosome 3"/>
</dbReference>
<name>A0ACC2HDE1_DALPE</name>
<organism evidence="1 2">
    <name type="scientific">Dallia pectoralis</name>
    <name type="common">Alaska blackfish</name>
    <dbReference type="NCBI Taxonomy" id="75939"/>
    <lineage>
        <taxon>Eukaryota</taxon>
        <taxon>Metazoa</taxon>
        <taxon>Chordata</taxon>
        <taxon>Craniata</taxon>
        <taxon>Vertebrata</taxon>
        <taxon>Euteleostomi</taxon>
        <taxon>Actinopterygii</taxon>
        <taxon>Neopterygii</taxon>
        <taxon>Teleostei</taxon>
        <taxon>Protacanthopterygii</taxon>
        <taxon>Esociformes</taxon>
        <taxon>Umbridae</taxon>
        <taxon>Dallia</taxon>
    </lineage>
</organism>
<proteinExistence type="predicted"/>
<comment type="caution">
    <text evidence="1">The sequence shown here is derived from an EMBL/GenBank/DDBJ whole genome shotgun (WGS) entry which is preliminary data.</text>
</comment>
<protein>
    <submittedName>
        <fullName evidence="1">Uncharacterized protein</fullName>
    </submittedName>
</protein>
<gene>
    <name evidence="1" type="ORF">DPEC_G00035370</name>
</gene>
<evidence type="ECO:0000313" key="1">
    <source>
        <dbReference type="EMBL" id="KAJ8013969.1"/>
    </source>
</evidence>
<sequence length="353" mass="39433">MADGQSYTSTSLQIHLERFFVSQKFGFLLNQPATDLPESYRAWMDLASDITSLIQSHQLRDRVDEMPVLSPYNLKSHRELRLAHLALGFLTMGYVWQEGQHLPAQTLPKSLAIPYSLVSRRLGLPPILTYADSVLANWRLKDHTGIQKGLCKVSKSLKKMREIFELMHRHVDPTSFHGTLRIFFSGWRDNPMLPDGLLYDGVGEKPIMLSGGSAAQSSSIQCFDVLLGVCHEDHAASFLKRMREYMLPSHRQLIESLSGGSPLRDFVLSHSRSSLRCHYDSCVTALMDLRSYHLSVVARYITVPGNRARATGCAFNSVGSALDDTGTGGSNPLPFLKSIRDATERALIHTSDT</sequence>
<dbReference type="EMBL" id="CM055730">
    <property type="protein sequence ID" value="KAJ8013969.1"/>
    <property type="molecule type" value="Genomic_DNA"/>
</dbReference>
<evidence type="ECO:0000313" key="2">
    <source>
        <dbReference type="Proteomes" id="UP001157502"/>
    </source>
</evidence>
<accession>A0ACC2HDE1</accession>
<keyword evidence="2" id="KW-1185">Reference proteome</keyword>
<reference evidence="1" key="1">
    <citation type="submission" date="2021-05" db="EMBL/GenBank/DDBJ databases">
        <authorList>
            <person name="Pan Q."/>
            <person name="Jouanno E."/>
            <person name="Zahm M."/>
            <person name="Klopp C."/>
            <person name="Cabau C."/>
            <person name="Louis A."/>
            <person name="Berthelot C."/>
            <person name="Parey E."/>
            <person name="Roest Crollius H."/>
            <person name="Montfort J."/>
            <person name="Robinson-Rechavi M."/>
            <person name="Bouchez O."/>
            <person name="Lampietro C."/>
            <person name="Lopez Roques C."/>
            <person name="Donnadieu C."/>
            <person name="Postlethwait J."/>
            <person name="Bobe J."/>
            <person name="Dillon D."/>
            <person name="Chandos A."/>
            <person name="von Hippel F."/>
            <person name="Guiguen Y."/>
        </authorList>
    </citation>
    <scope>NUCLEOTIDE SEQUENCE</scope>
    <source>
        <strain evidence="1">YG-Jan2019</strain>
    </source>
</reference>